<feature type="transmembrane region" description="Helical" evidence="19">
    <location>
        <begin position="218"/>
        <end position="238"/>
    </location>
</feature>
<evidence type="ECO:0000256" key="5">
    <source>
        <dbReference type="ARBA" id="ARBA00010185"/>
    </source>
</evidence>
<evidence type="ECO:0000256" key="8">
    <source>
        <dbReference type="ARBA" id="ARBA00022475"/>
    </source>
</evidence>
<evidence type="ECO:0000256" key="19">
    <source>
        <dbReference type="SAM" id="Phobius"/>
    </source>
</evidence>
<reference evidence="21" key="1">
    <citation type="journal article" date="2019" name="Int. J. Syst. Evol. Microbiol.">
        <title>The Global Catalogue of Microorganisms (GCM) 10K type strain sequencing project: providing services to taxonomists for standard genome sequencing and annotation.</title>
        <authorList>
            <consortium name="The Broad Institute Genomics Platform"/>
            <consortium name="The Broad Institute Genome Sequencing Center for Infectious Disease"/>
            <person name="Wu L."/>
            <person name="Ma J."/>
        </authorList>
    </citation>
    <scope>NUCLEOTIDE SEQUENCE [LARGE SCALE GENOMIC DNA]</scope>
    <source>
        <strain evidence="21">CCUG 61707</strain>
    </source>
</reference>
<evidence type="ECO:0000256" key="13">
    <source>
        <dbReference type="ARBA" id="ARBA00022989"/>
    </source>
</evidence>
<evidence type="ECO:0000256" key="6">
    <source>
        <dbReference type="ARBA" id="ARBA00012487"/>
    </source>
</evidence>
<dbReference type="Pfam" id="PF01148">
    <property type="entry name" value="CTP_transf_1"/>
    <property type="match status" value="1"/>
</dbReference>
<evidence type="ECO:0000256" key="7">
    <source>
        <dbReference type="ARBA" id="ARBA00019373"/>
    </source>
</evidence>
<keyword evidence="21" id="KW-1185">Reference proteome</keyword>
<proteinExistence type="inferred from homology"/>
<feature type="transmembrane region" description="Helical" evidence="19">
    <location>
        <begin position="120"/>
        <end position="140"/>
    </location>
</feature>
<sequence>MLKQRIISAVVLIVAVLIALIWFSPFYLALTLGVVVTLGVWEWTQFAQIKTGFWRLLIAGLVGCFLFIWIFGEARYLRVGRVFENYSALLLLSSVLWWAAALIFVVNYPNSANIWGKSAFLQLIFSFLTLIPFFTAVLRLRLEHYYVEQYQGLWLLLYVFILVWAADSGAYFVGRKFGKHKLAPKVSPGKTWEGVFGGLITAAVLATLFVQLTPQNLFRLPTALFIGLSVCTVAISILGDLTESMFKRECKIKDSSQLIPGHGGVLDRIDSLTAAVPFFAYFYFYVL</sequence>
<keyword evidence="9" id="KW-0444">Lipid biosynthesis</keyword>
<keyword evidence="8" id="KW-1003">Cell membrane</keyword>
<keyword evidence="12 18" id="KW-0548">Nucleotidyltransferase</keyword>
<dbReference type="EC" id="2.7.7.41" evidence="6 18"/>
<dbReference type="GO" id="GO:0004605">
    <property type="term" value="F:phosphatidate cytidylyltransferase activity"/>
    <property type="evidence" value="ECO:0007669"/>
    <property type="project" value="UniProtKB-EC"/>
</dbReference>
<feature type="transmembrane region" description="Helical" evidence="19">
    <location>
        <begin position="194"/>
        <end position="212"/>
    </location>
</feature>
<evidence type="ECO:0000256" key="10">
    <source>
        <dbReference type="ARBA" id="ARBA00022679"/>
    </source>
</evidence>
<keyword evidence="13 19" id="KW-1133">Transmembrane helix</keyword>
<keyword evidence="17" id="KW-1208">Phospholipid metabolism</keyword>
<evidence type="ECO:0000256" key="4">
    <source>
        <dbReference type="ARBA" id="ARBA00005189"/>
    </source>
</evidence>
<evidence type="ECO:0000256" key="9">
    <source>
        <dbReference type="ARBA" id="ARBA00022516"/>
    </source>
</evidence>
<dbReference type="PROSITE" id="PS01315">
    <property type="entry name" value="CDS"/>
    <property type="match status" value="1"/>
</dbReference>
<evidence type="ECO:0000256" key="11">
    <source>
        <dbReference type="ARBA" id="ARBA00022692"/>
    </source>
</evidence>
<organism evidence="20 21">
    <name type="scientific">Seminibacterium arietis</name>
    <dbReference type="NCBI Taxonomy" id="1173502"/>
    <lineage>
        <taxon>Bacteria</taxon>
        <taxon>Pseudomonadati</taxon>
        <taxon>Pseudomonadota</taxon>
        <taxon>Gammaproteobacteria</taxon>
        <taxon>Pasteurellales</taxon>
        <taxon>Pasteurellaceae</taxon>
        <taxon>Seminibacterium</taxon>
    </lineage>
</organism>
<feature type="transmembrane region" description="Helical" evidence="19">
    <location>
        <begin position="152"/>
        <end position="173"/>
    </location>
</feature>
<dbReference type="InterPro" id="IPR000374">
    <property type="entry name" value="PC_trans"/>
</dbReference>
<protein>
    <recommendedName>
        <fullName evidence="7 18">Phosphatidate cytidylyltransferase</fullName>
        <ecNumber evidence="6 18">2.7.7.41</ecNumber>
    </recommendedName>
</protein>
<dbReference type="RefSeq" id="WP_380818723.1">
    <property type="nucleotide sequence ID" value="NZ_JBHTJN010000004.1"/>
</dbReference>
<comment type="subcellular location">
    <subcellularLocation>
        <location evidence="2">Cell membrane</location>
        <topology evidence="2">Multi-pass membrane protein</topology>
    </subcellularLocation>
</comment>
<dbReference type="EMBL" id="JBHTJN010000004">
    <property type="protein sequence ID" value="MFD0965683.1"/>
    <property type="molecule type" value="Genomic_DNA"/>
</dbReference>
<comment type="catalytic activity">
    <reaction evidence="1 18">
        <text>a 1,2-diacyl-sn-glycero-3-phosphate + CTP + H(+) = a CDP-1,2-diacyl-sn-glycerol + diphosphate</text>
        <dbReference type="Rhea" id="RHEA:16229"/>
        <dbReference type="ChEBI" id="CHEBI:15378"/>
        <dbReference type="ChEBI" id="CHEBI:33019"/>
        <dbReference type="ChEBI" id="CHEBI:37563"/>
        <dbReference type="ChEBI" id="CHEBI:58332"/>
        <dbReference type="ChEBI" id="CHEBI:58608"/>
        <dbReference type="EC" id="2.7.7.41"/>
    </reaction>
</comment>
<feature type="transmembrane region" description="Helical" evidence="19">
    <location>
        <begin position="12"/>
        <end position="41"/>
    </location>
</feature>
<keyword evidence="11 18" id="KW-0812">Transmembrane</keyword>
<keyword evidence="15 19" id="KW-0472">Membrane</keyword>
<keyword evidence="14" id="KW-0443">Lipid metabolism</keyword>
<comment type="similarity">
    <text evidence="5 18">Belongs to the CDS family.</text>
</comment>
<keyword evidence="10 18" id="KW-0808">Transferase</keyword>
<dbReference type="PANTHER" id="PTHR46382">
    <property type="entry name" value="PHOSPHATIDATE CYTIDYLYLTRANSFERASE"/>
    <property type="match status" value="1"/>
</dbReference>
<evidence type="ECO:0000313" key="21">
    <source>
        <dbReference type="Proteomes" id="UP001596996"/>
    </source>
</evidence>
<feature type="transmembrane region" description="Helical" evidence="19">
    <location>
        <begin position="86"/>
        <end position="108"/>
    </location>
</feature>
<feature type="transmembrane region" description="Helical" evidence="19">
    <location>
        <begin position="53"/>
        <end position="71"/>
    </location>
</feature>
<evidence type="ECO:0000256" key="17">
    <source>
        <dbReference type="ARBA" id="ARBA00023264"/>
    </source>
</evidence>
<evidence type="ECO:0000256" key="18">
    <source>
        <dbReference type="RuleBase" id="RU003938"/>
    </source>
</evidence>
<accession>A0ABW3I6X0</accession>
<comment type="pathway">
    <text evidence="3 18">Phospholipid metabolism; CDP-diacylglycerol biosynthesis; CDP-diacylglycerol from sn-glycerol 3-phosphate: step 3/3.</text>
</comment>
<evidence type="ECO:0000256" key="2">
    <source>
        <dbReference type="ARBA" id="ARBA00004651"/>
    </source>
</evidence>
<evidence type="ECO:0000256" key="3">
    <source>
        <dbReference type="ARBA" id="ARBA00005119"/>
    </source>
</evidence>
<comment type="caution">
    <text evidence="20">The sequence shown here is derived from an EMBL/GenBank/DDBJ whole genome shotgun (WGS) entry which is preliminary data.</text>
</comment>
<evidence type="ECO:0000256" key="1">
    <source>
        <dbReference type="ARBA" id="ARBA00001698"/>
    </source>
</evidence>
<dbReference type="Proteomes" id="UP001596996">
    <property type="component" value="Unassembled WGS sequence"/>
</dbReference>
<evidence type="ECO:0000256" key="15">
    <source>
        <dbReference type="ARBA" id="ARBA00023136"/>
    </source>
</evidence>
<dbReference type="PANTHER" id="PTHR46382:SF1">
    <property type="entry name" value="PHOSPHATIDATE CYTIDYLYLTRANSFERASE"/>
    <property type="match status" value="1"/>
</dbReference>
<gene>
    <name evidence="20" type="ORF">ACFQ02_02245</name>
</gene>
<name>A0ABW3I6X0_9PAST</name>
<evidence type="ECO:0000256" key="14">
    <source>
        <dbReference type="ARBA" id="ARBA00023098"/>
    </source>
</evidence>
<evidence type="ECO:0000256" key="16">
    <source>
        <dbReference type="ARBA" id="ARBA00023209"/>
    </source>
</evidence>
<evidence type="ECO:0000313" key="20">
    <source>
        <dbReference type="EMBL" id="MFD0965683.1"/>
    </source>
</evidence>
<evidence type="ECO:0000256" key="12">
    <source>
        <dbReference type="ARBA" id="ARBA00022695"/>
    </source>
</evidence>
<comment type="pathway">
    <text evidence="4">Lipid metabolism.</text>
</comment>
<keyword evidence="16" id="KW-0594">Phospholipid biosynthesis</keyword>